<dbReference type="InterPro" id="IPR033399">
    <property type="entry name" value="TP_0789-like"/>
</dbReference>
<proteinExistence type="predicted"/>
<name>A0AAW4X0I8_9FIRM</name>
<sequence>MFKNLNVYLLIALFLSFALLLCFPLHIAAEELSAEEIMQRVDENEYIESGRMEAQMIIEDRGREIVKEMFSFIEGHNSLSEFTNPRDRGTRYLKLDDDLWMYFPDAEDLVRISGHMMREGMMGSDFSYEDALESQRLSELYDFELEGIEEINSREAFVLSGLALEDEDVSYYERKIWVDKERFVILRDEYYSTGGRMIKELDVKELKEFESGRWFPVRAVMNDKLKAESQTTLKVLELEFDYDIPEGKISLEELQ</sequence>
<reference evidence="2 3" key="1">
    <citation type="submission" date="2021-10" db="EMBL/GenBank/DDBJ databases">
        <authorList>
            <person name="Grouzdev D.S."/>
            <person name="Pantiukh K.S."/>
            <person name="Krutkina M.S."/>
        </authorList>
    </citation>
    <scope>NUCLEOTIDE SEQUENCE [LARGE SCALE GENOMIC DNA]</scope>
    <source>
        <strain evidence="2 3">Z-7514</strain>
    </source>
</reference>
<protein>
    <submittedName>
        <fullName evidence="2">Outer membrane lipoprotein-sorting protein</fullName>
    </submittedName>
</protein>
<dbReference type="RefSeq" id="WP_229345954.1">
    <property type="nucleotide sequence ID" value="NZ_JAJFAT010000010.1"/>
</dbReference>
<dbReference type="PANTHER" id="PTHR37507">
    <property type="entry name" value="SPORULATION PROTEIN YDCC"/>
    <property type="match status" value="1"/>
</dbReference>
<dbReference type="Proteomes" id="UP001199296">
    <property type="component" value="Unassembled WGS sequence"/>
</dbReference>
<dbReference type="PANTHER" id="PTHR37507:SF2">
    <property type="entry name" value="SPORULATION PROTEIN YDCC"/>
    <property type="match status" value="1"/>
</dbReference>
<dbReference type="Pfam" id="PF17131">
    <property type="entry name" value="LolA_like"/>
    <property type="match status" value="1"/>
</dbReference>
<dbReference type="Gene3D" id="2.50.20.10">
    <property type="entry name" value="Lipoprotein localisation LolA/LolB/LppX"/>
    <property type="match status" value="1"/>
</dbReference>
<keyword evidence="2" id="KW-0449">Lipoprotein</keyword>
<organism evidence="2 3">
    <name type="scientific">Halanaerobium polyolivorans</name>
    <dbReference type="NCBI Taxonomy" id="2886943"/>
    <lineage>
        <taxon>Bacteria</taxon>
        <taxon>Bacillati</taxon>
        <taxon>Bacillota</taxon>
        <taxon>Clostridia</taxon>
        <taxon>Halanaerobiales</taxon>
        <taxon>Halanaerobiaceae</taxon>
        <taxon>Halanaerobium</taxon>
    </lineage>
</organism>
<dbReference type="AlphaFoldDB" id="A0AAW4X0I8"/>
<accession>A0AAW4X0I8</accession>
<keyword evidence="3" id="KW-1185">Reference proteome</keyword>
<comment type="caution">
    <text evidence="2">The sequence shown here is derived from an EMBL/GenBank/DDBJ whole genome shotgun (WGS) entry which is preliminary data.</text>
</comment>
<feature type="domain" description="Uncharacterized protein TP-0789" evidence="1">
    <location>
        <begin position="76"/>
        <end position="250"/>
    </location>
</feature>
<dbReference type="CDD" id="cd16329">
    <property type="entry name" value="LolA_like"/>
    <property type="match status" value="1"/>
</dbReference>
<evidence type="ECO:0000313" key="2">
    <source>
        <dbReference type="EMBL" id="MCC3145321.1"/>
    </source>
</evidence>
<dbReference type="EMBL" id="JAJFAT010000010">
    <property type="protein sequence ID" value="MCC3145321.1"/>
    <property type="molecule type" value="Genomic_DNA"/>
</dbReference>
<gene>
    <name evidence="2" type="ORF">LJ207_08295</name>
</gene>
<dbReference type="InterPro" id="IPR052944">
    <property type="entry name" value="Sporulation_related"/>
</dbReference>
<evidence type="ECO:0000313" key="3">
    <source>
        <dbReference type="Proteomes" id="UP001199296"/>
    </source>
</evidence>
<evidence type="ECO:0000259" key="1">
    <source>
        <dbReference type="Pfam" id="PF17131"/>
    </source>
</evidence>